<comment type="subcellular location">
    <subcellularLocation>
        <location evidence="1">Nucleus</location>
    </subcellularLocation>
</comment>
<dbReference type="FunFam" id="3.30.160.60:FF:000624">
    <property type="entry name" value="zinc finger protein 697"/>
    <property type="match status" value="1"/>
</dbReference>
<evidence type="ECO:0000256" key="3">
    <source>
        <dbReference type="ARBA" id="ARBA00022737"/>
    </source>
</evidence>
<dbReference type="SMART" id="SM00355">
    <property type="entry name" value="ZnF_C2H2"/>
    <property type="match status" value="7"/>
</dbReference>
<proteinExistence type="predicted"/>
<keyword evidence="6" id="KW-0539">Nucleus</keyword>
<reference evidence="10" key="1">
    <citation type="submission" date="2015-02" db="EMBL/GenBank/DDBJ databases">
        <title>Genome sequencing for Strongylocentrotus purpuratus.</title>
        <authorList>
            <person name="Murali S."/>
            <person name="Liu Y."/>
            <person name="Vee V."/>
            <person name="English A."/>
            <person name="Wang M."/>
            <person name="Skinner E."/>
            <person name="Han Y."/>
            <person name="Muzny D.M."/>
            <person name="Worley K.C."/>
            <person name="Gibbs R.A."/>
        </authorList>
    </citation>
    <scope>NUCLEOTIDE SEQUENCE</scope>
</reference>
<organism evidence="9 10">
    <name type="scientific">Strongylocentrotus purpuratus</name>
    <name type="common">Purple sea urchin</name>
    <dbReference type="NCBI Taxonomy" id="7668"/>
    <lineage>
        <taxon>Eukaryota</taxon>
        <taxon>Metazoa</taxon>
        <taxon>Echinodermata</taxon>
        <taxon>Eleutherozoa</taxon>
        <taxon>Echinozoa</taxon>
        <taxon>Echinoidea</taxon>
        <taxon>Euechinoidea</taxon>
        <taxon>Echinacea</taxon>
        <taxon>Camarodonta</taxon>
        <taxon>Echinidea</taxon>
        <taxon>Strongylocentrotidae</taxon>
        <taxon>Strongylocentrotus</taxon>
    </lineage>
</organism>
<dbReference type="FunFam" id="3.30.160.60:FF:000417">
    <property type="entry name" value="Zinc finger protein"/>
    <property type="match status" value="1"/>
</dbReference>
<dbReference type="PANTHER" id="PTHR16515:SF66">
    <property type="entry name" value="C2H2-TYPE DOMAIN-CONTAINING PROTEIN"/>
    <property type="match status" value="1"/>
</dbReference>
<evidence type="ECO:0000256" key="1">
    <source>
        <dbReference type="ARBA" id="ARBA00004123"/>
    </source>
</evidence>
<evidence type="ECO:0000259" key="8">
    <source>
        <dbReference type="PROSITE" id="PS50157"/>
    </source>
</evidence>
<dbReference type="InterPro" id="IPR013087">
    <property type="entry name" value="Znf_C2H2_type"/>
</dbReference>
<dbReference type="FunFam" id="3.30.160.60:FF:000446">
    <property type="entry name" value="Zinc finger protein"/>
    <property type="match status" value="1"/>
</dbReference>
<dbReference type="Pfam" id="PF00096">
    <property type="entry name" value="zf-C2H2"/>
    <property type="match status" value="4"/>
</dbReference>
<feature type="domain" description="C2H2-type" evidence="8">
    <location>
        <begin position="324"/>
        <end position="351"/>
    </location>
</feature>
<sequence length="490" mass="56006">MEVSEMNSIETNHRLTSALVTVTHIKLEDLSDHEDADEDGGWIAVEDSDGVNVNEENLQADGQEQREAGENCSSLNAKTIQTSGTASRKVATSETNDCLINGRGSELNTTESNLHLDKHVARARKSVRSTKILHPSRLLPNSDVQCKKAEYGYRSVYFCDKCNRTFTSRMLYVTHASRHGRDVKSGRFQRAELGRGHLKERIVGEKIRRGDMEDPMKEEHEERFVIEDASEIRKQLGLRLRRSLPARFRNGAENLADNLSNDGNETCRRRKQLAPRENEQIAIKAESTDDDSYSGADAKECEMKAVIRRIRKGRPTKVKTDLPNKCPQCGRCFKKKADLQRHLRVHSGEKPYGCELCNLRFTRNFGLQCHMRTHAGLKIHSCSACGKSYSRRYDLTKHERAVHMRELNHVCGDCDKRFVTAQLLRVHERTHTNSQPYLCQECGHRSNHRSDLKKHMRTHTNERPYCCQICKKTFLQSGSLTSHMSHAHQN</sequence>
<dbReference type="EnsemblMetazoa" id="XM_003725506">
    <property type="protein sequence ID" value="XP_003725554"/>
    <property type="gene ID" value="LOC100888945"/>
</dbReference>
<evidence type="ECO:0000313" key="9">
    <source>
        <dbReference type="EnsemblMetazoa" id="XP_003725554"/>
    </source>
</evidence>
<evidence type="ECO:0000256" key="7">
    <source>
        <dbReference type="PROSITE-ProRule" id="PRU00042"/>
    </source>
</evidence>
<dbReference type="GO" id="GO:0008270">
    <property type="term" value="F:zinc ion binding"/>
    <property type="evidence" value="ECO:0007669"/>
    <property type="project" value="UniProtKB-KW"/>
</dbReference>
<dbReference type="Proteomes" id="UP000007110">
    <property type="component" value="Unassembled WGS sequence"/>
</dbReference>
<name>A0A7M7GFG7_STRPU</name>
<keyword evidence="10" id="KW-1185">Reference proteome</keyword>
<evidence type="ECO:0000256" key="5">
    <source>
        <dbReference type="ARBA" id="ARBA00022833"/>
    </source>
</evidence>
<feature type="domain" description="C2H2-type" evidence="8">
    <location>
        <begin position="352"/>
        <end position="379"/>
    </location>
</feature>
<evidence type="ECO:0000256" key="4">
    <source>
        <dbReference type="ARBA" id="ARBA00022771"/>
    </source>
</evidence>
<dbReference type="Gene3D" id="3.30.160.60">
    <property type="entry name" value="Classic Zinc Finger"/>
    <property type="match status" value="6"/>
</dbReference>
<dbReference type="PROSITE" id="PS50157">
    <property type="entry name" value="ZINC_FINGER_C2H2_2"/>
    <property type="match status" value="7"/>
</dbReference>
<keyword evidence="3" id="KW-0677">Repeat</keyword>
<evidence type="ECO:0000256" key="2">
    <source>
        <dbReference type="ARBA" id="ARBA00022723"/>
    </source>
</evidence>
<feature type="domain" description="C2H2-type" evidence="8">
    <location>
        <begin position="465"/>
        <end position="490"/>
    </location>
</feature>
<dbReference type="KEGG" id="spu:100888945"/>
<dbReference type="SUPFAM" id="SSF57667">
    <property type="entry name" value="beta-beta-alpha zinc fingers"/>
    <property type="match status" value="3"/>
</dbReference>
<dbReference type="PANTHER" id="PTHR16515">
    <property type="entry name" value="PR DOMAIN ZINC FINGER PROTEIN"/>
    <property type="match status" value="1"/>
</dbReference>
<dbReference type="GO" id="GO:0005694">
    <property type="term" value="C:chromosome"/>
    <property type="evidence" value="ECO:0000318"/>
    <property type="project" value="GO_Central"/>
</dbReference>
<dbReference type="FunFam" id="3.30.160.60:FF:001498">
    <property type="entry name" value="Zinc finger protein 404"/>
    <property type="match status" value="1"/>
</dbReference>
<dbReference type="GO" id="GO:0006357">
    <property type="term" value="P:regulation of transcription by RNA polymerase II"/>
    <property type="evidence" value="ECO:0000318"/>
    <property type="project" value="GO_Central"/>
</dbReference>
<dbReference type="InterPro" id="IPR050331">
    <property type="entry name" value="Zinc_finger"/>
</dbReference>
<accession>A0A7M7GFG7</accession>
<dbReference type="InterPro" id="IPR036236">
    <property type="entry name" value="Znf_C2H2_sf"/>
</dbReference>
<feature type="domain" description="C2H2-type" evidence="8">
    <location>
        <begin position="380"/>
        <end position="408"/>
    </location>
</feature>
<reference evidence="9" key="2">
    <citation type="submission" date="2021-01" db="UniProtKB">
        <authorList>
            <consortium name="EnsemblMetazoa"/>
        </authorList>
    </citation>
    <scope>IDENTIFICATION</scope>
</reference>
<dbReference type="GeneID" id="100888945"/>
<dbReference type="OMA" id="ADAKECE"/>
<dbReference type="RefSeq" id="XP_003725554.2">
    <property type="nucleotide sequence ID" value="XM_003725506.3"/>
</dbReference>
<evidence type="ECO:0000313" key="10">
    <source>
        <dbReference type="Proteomes" id="UP000007110"/>
    </source>
</evidence>
<protein>
    <recommendedName>
        <fullName evidence="8">C2H2-type domain-containing protein</fullName>
    </recommendedName>
</protein>
<keyword evidence="4 7" id="KW-0863">Zinc-finger</keyword>
<evidence type="ECO:0000256" key="6">
    <source>
        <dbReference type="ARBA" id="ARBA00023242"/>
    </source>
</evidence>
<keyword evidence="2" id="KW-0479">Metal-binding</keyword>
<feature type="domain" description="C2H2-type" evidence="8">
    <location>
        <begin position="409"/>
        <end position="436"/>
    </location>
</feature>
<keyword evidence="5" id="KW-0862">Zinc</keyword>
<dbReference type="InParanoid" id="A0A7M7GFG7"/>
<dbReference type="PROSITE" id="PS00028">
    <property type="entry name" value="ZINC_FINGER_C2H2_1"/>
    <property type="match status" value="6"/>
</dbReference>
<dbReference type="FunFam" id="3.30.160.60:FF:000910">
    <property type="entry name" value="Uncharacterized protein"/>
    <property type="match status" value="1"/>
</dbReference>
<dbReference type="GO" id="GO:0005634">
    <property type="term" value="C:nucleus"/>
    <property type="evidence" value="ECO:0007669"/>
    <property type="project" value="UniProtKB-SubCell"/>
</dbReference>
<dbReference type="AlphaFoldDB" id="A0A7M7GFG7"/>
<dbReference type="GO" id="GO:0043035">
    <property type="term" value="F:chromatin insulator sequence binding"/>
    <property type="evidence" value="ECO:0000318"/>
    <property type="project" value="GO_Central"/>
</dbReference>
<dbReference type="OrthoDB" id="40579at2759"/>
<feature type="domain" description="C2H2-type" evidence="8">
    <location>
        <begin position="157"/>
        <end position="184"/>
    </location>
</feature>
<feature type="domain" description="C2H2-type" evidence="8">
    <location>
        <begin position="437"/>
        <end position="464"/>
    </location>
</feature>